<dbReference type="Pfam" id="PF17900">
    <property type="entry name" value="Peptidase_M1_N"/>
    <property type="match status" value="1"/>
</dbReference>
<keyword evidence="12" id="KW-0732">Signal</keyword>
<accession>A0ABS3PV32</accession>
<evidence type="ECO:0000256" key="10">
    <source>
        <dbReference type="ARBA" id="ARBA00022833"/>
    </source>
</evidence>
<dbReference type="RefSeq" id="WP_208057826.1">
    <property type="nucleotide sequence ID" value="NZ_JAGDYP010000001.1"/>
</dbReference>
<dbReference type="Gene3D" id="2.60.40.1730">
    <property type="entry name" value="tricorn interacting facor f3 domain"/>
    <property type="match status" value="1"/>
</dbReference>
<dbReference type="EC" id="3.4.11.2" evidence="4"/>
<dbReference type="EMBL" id="JAGDYP010000001">
    <property type="protein sequence ID" value="MBO1883183.1"/>
    <property type="molecule type" value="Genomic_DNA"/>
</dbReference>
<evidence type="ECO:0000256" key="6">
    <source>
        <dbReference type="ARBA" id="ARBA00022438"/>
    </source>
</evidence>
<organism evidence="15 16">
    <name type="scientific">Capnocytophaga bilenii</name>
    <dbReference type="NCBI Taxonomy" id="2819369"/>
    <lineage>
        <taxon>Bacteria</taxon>
        <taxon>Pseudomonadati</taxon>
        <taxon>Bacteroidota</taxon>
        <taxon>Flavobacteriia</taxon>
        <taxon>Flavobacteriales</taxon>
        <taxon>Flavobacteriaceae</taxon>
        <taxon>Capnocytophaga</taxon>
    </lineage>
</organism>
<feature type="domain" description="Aminopeptidase N-like N-terminal" evidence="14">
    <location>
        <begin position="41"/>
        <end position="229"/>
    </location>
</feature>
<keyword evidence="6" id="KW-0031">Aminopeptidase</keyword>
<evidence type="ECO:0000256" key="12">
    <source>
        <dbReference type="SAM" id="SignalP"/>
    </source>
</evidence>
<dbReference type="Proteomes" id="UP000681610">
    <property type="component" value="Unassembled WGS sequence"/>
</dbReference>
<gene>
    <name evidence="15" type="ORF">J4N46_01785</name>
</gene>
<keyword evidence="10" id="KW-0862">Zinc</keyword>
<evidence type="ECO:0000259" key="13">
    <source>
        <dbReference type="Pfam" id="PF01433"/>
    </source>
</evidence>
<sequence length="819" mass="94190">MKKLLITTIGLLLANIITAQTDYSGRTLYRATREKKTALQHTHLKVNFNFSNQTLNGEEWLTAAPYFYPTDSLVLDAKAMLIHKVALEKNKTQTPLKFAYKNNLLKIKLDKTYQKDEKYTVYIQYTAQPEKVTDSNGEPAFSSKGLYFINPNNEPDKPMQQVWTQGETEASSCWFPTIDDNSQKTTQEIEITVPNNFVTLSNGVLKNSKTSGNNRTDHWVMDKPHAPYLFFMAAGEFAIVKDTPWKGKVPIEYYVEKEYESVAKQIFGNTAEMLTFFSERFGYEFPWQRYAQIVVRDFVSGAMENTTAVSHAETAYQTAEDLADQNHWERIIAHELAHHWFGDLVTAESWANLTVNESFANYSEYLWLEHKYNKDVAEEHLLNDTQQYKERPNDFAKNLVRFDYDSREDMFDLVSYNKGGAILHMLRRYLGDEAFFAGITHYLKNNQYSTGEAHQLRLSLEKVSGKDLNWFFNQWFFGNGNPQVEVSKEYDVATKKLTLKIAQTQKEDLLFQFPLVIDIYIDGKVRHENVWVNAKKENTFTFSVEKTPQLVNINPDGLIIMEETFAKTDDEYRYQLQHAPQVKSRLQAVEMVSDKKILLLALQDPFFKVRIKALNKLEDLPLSTSEQLIVEKIATSDPENLAKSAAMWVLSKTKDKKYSNLFQKSLSAHSSAVKNAALNGLAHTQPALAKEFLEKANPKKLTADQLSGLAGVIVDNQMQQYLDTLLPYIVYYPFVKDPEMAANFQKAYRWAMHFDDTPMTEKLCKGLKEIVEDTENPFAQQVLKNVIDEGVNIKKSLSPTNSVEKQIILLQDLKKLFKQ</sequence>
<feature type="chain" id="PRO_5045402595" description="Aminopeptidase N" evidence="12">
    <location>
        <begin position="20"/>
        <end position="819"/>
    </location>
</feature>
<reference evidence="15 16" key="1">
    <citation type="submission" date="2021-03" db="EMBL/GenBank/DDBJ databases">
        <title>Isolation and description of Capnocytophaga bilenii sp. nov., a novel Capnocytophaga species, isolated from a gingivitis subject.</title>
        <authorList>
            <person name="Antezack A."/>
            <person name="Monnet-Corti V."/>
            <person name="La Scola B."/>
        </authorList>
    </citation>
    <scope>NUCLEOTIDE SEQUENCE [LARGE SCALE GENOMIC DNA]</scope>
    <source>
        <strain evidence="15 16">Marseille-Q4570</strain>
    </source>
</reference>
<dbReference type="InterPro" id="IPR045357">
    <property type="entry name" value="Aminopeptidase_N-like_N"/>
</dbReference>
<dbReference type="Pfam" id="PF01433">
    <property type="entry name" value="Peptidase_M1"/>
    <property type="match status" value="1"/>
</dbReference>
<dbReference type="CDD" id="cd09603">
    <property type="entry name" value="M1_APN_like"/>
    <property type="match status" value="1"/>
</dbReference>
<dbReference type="SUPFAM" id="SSF55486">
    <property type="entry name" value="Metalloproteases ('zincins'), catalytic domain"/>
    <property type="match status" value="1"/>
</dbReference>
<name>A0ABS3PV32_9FLAO</name>
<dbReference type="PANTHER" id="PTHR11533">
    <property type="entry name" value="PROTEASE M1 ZINC METALLOPROTEASE"/>
    <property type="match status" value="1"/>
</dbReference>
<dbReference type="InterPro" id="IPR027268">
    <property type="entry name" value="Peptidase_M4/M1_CTD_sf"/>
</dbReference>
<dbReference type="InterPro" id="IPR014782">
    <property type="entry name" value="Peptidase_M1_dom"/>
</dbReference>
<dbReference type="Gene3D" id="1.10.390.10">
    <property type="entry name" value="Neutral Protease Domain 2"/>
    <property type="match status" value="1"/>
</dbReference>
<dbReference type="InterPro" id="IPR050344">
    <property type="entry name" value="Peptidase_M1_aminopeptidases"/>
</dbReference>
<keyword evidence="8" id="KW-0479">Metal-binding</keyword>
<feature type="signal peptide" evidence="12">
    <location>
        <begin position="1"/>
        <end position="19"/>
    </location>
</feature>
<evidence type="ECO:0000256" key="5">
    <source>
        <dbReference type="ARBA" id="ARBA00015611"/>
    </source>
</evidence>
<protein>
    <recommendedName>
        <fullName evidence="5">Aminopeptidase N</fullName>
        <ecNumber evidence="4">3.4.11.2</ecNumber>
    </recommendedName>
</protein>
<evidence type="ECO:0000256" key="8">
    <source>
        <dbReference type="ARBA" id="ARBA00022723"/>
    </source>
</evidence>
<dbReference type="PRINTS" id="PR00756">
    <property type="entry name" value="ALADIPTASE"/>
</dbReference>
<evidence type="ECO:0000256" key="9">
    <source>
        <dbReference type="ARBA" id="ARBA00022801"/>
    </source>
</evidence>
<evidence type="ECO:0000259" key="14">
    <source>
        <dbReference type="Pfam" id="PF17900"/>
    </source>
</evidence>
<comment type="caution">
    <text evidence="15">The sequence shown here is derived from an EMBL/GenBank/DDBJ whole genome shotgun (WGS) entry which is preliminary data.</text>
</comment>
<evidence type="ECO:0000256" key="11">
    <source>
        <dbReference type="ARBA" id="ARBA00023049"/>
    </source>
</evidence>
<keyword evidence="11" id="KW-0482">Metalloprotease</keyword>
<evidence type="ECO:0000256" key="4">
    <source>
        <dbReference type="ARBA" id="ARBA00012564"/>
    </source>
</evidence>
<comment type="cofactor">
    <cofactor evidence="2">
        <name>Zn(2+)</name>
        <dbReference type="ChEBI" id="CHEBI:29105"/>
    </cofactor>
</comment>
<comment type="similarity">
    <text evidence="3">Belongs to the peptidase M1 family.</text>
</comment>
<evidence type="ECO:0000313" key="16">
    <source>
        <dbReference type="Proteomes" id="UP000681610"/>
    </source>
</evidence>
<keyword evidence="9" id="KW-0378">Hydrolase</keyword>
<dbReference type="InterPro" id="IPR001930">
    <property type="entry name" value="Peptidase_M1"/>
</dbReference>
<comment type="catalytic activity">
    <reaction evidence="1">
        <text>Release of an N-terminal amino acid, Xaa-|-Yaa- from a peptide, amide or arylamide. Xaa is preferably Ala, but may be most amino acids including Pro (slow action). When a terminal hydrophobic residue is followed by a prolyl residue, the two may be released as an intact Xaa-Pro dipeptide.</text>
        <dbReference type="EC" id="3.4.11.2"/>
    </reaction>
</comment>
<dbReference type="PANTHER" id="PTHR11533:SF174">
    <property type="entry name" value="PUROMYCIN-SENSITIVE AMINOPEPTIDASE-RELATED"/>
    <property type="match status" value="1"/>
</dbReference>
<keyword evidence="16" id="KW-1185">Reference proteome</keyword>
<proteinExistence type="inferred from homology"/>
<evidence type="ECO:0000256" key="7">
    <source>
        <dbReference type="ARBA" id="ARBA00022670"/>
    </source>
</evidence>
<keyword evidence="7" id="KW-0645">Protease</keyword>
<evidence type="ECO:0000256" key="3">
    <source>
        <dbReference type="ARBA" id="ARBA00010136"/>
    </source>
</evidence>
<dbReference type="SUPFAM" id="SSF63737">
    <property type="entry name" value="Leukotriene A4 hydrolase N-terminal domain"/>
    <property type="match status" value="1"/>
</dbReference>
<evidence type="ECO:0000313" key="15">
    <source>
        <dbReference type="EMBL" id="MBO1883183.1"/>
    </source>
</evidence>
<feature type="domain" description="Peptidase M1 membrane alanine aminopeptidase" evidence="13">
    <location>
        <begin position="269"/>
        <end position="475"/>
    </location>
</feature>
<evidence type="ECO:0000256" key="2">
    <source>
        <dbReference type="ARBA" id="ARBA00001947"/>
    </source>
</evidence>
<dbReference type="InterPro" id="IPR042097">
    <property type="entry name" value="Aminopeptidase_N-like_N_sf"/>
</dbReference>
<evidence type="ECO:0000256" key="1">
    <source>
        <dbReference type="ARBA" id="ARBA00000098"/>
    </source>
</evidence>